<organism evidence="4 5">
    <name type="scientific">Tepidicella xavieri</name>
    <dbReference type="NCBI Taxonomy" id="360241"/>
    <lineage>
        <taxon>Bacteria</taxon>
        <taxon>Pseudomonadati</taxon>
        <taxon>Pseudomonadota</taxon>
        <taxon>Betaproteobacteria</taxon>
        <taxon>Burkholderiales</taxon>
        <taxon>Tepidicella</taxon>
    </lineage>
</organism>
<dbReference type="NCBIfam" id="TIGR03438">
    <property type="entry name" value="egtD_ergothio"/>
    <property type="match status" value="1"/>
</dbReference>
<dbReference type="EMBL" id="SNYL01000012">
    <property type="protein sequence ID" value="TDQ41354.1"/>
    <property type="molecule type" value="Genomic_DNA"/>
</dbReference>
<dbReference type="InterPro" id="IPR019257">
    <property type="entry name" value="MeTrfase_dom"/>
</dbReference>
<protein>
    <submittedName>
        <fullName evidence="4">Dimethylhistidine N-methyltransferase</fullName>
    </submittedName>
</protein>
<name>A0A4R6UE33_9BURK</name>
<dbReference type="PANTHER" id="PTHR43397">
    <property type="entry name" value="ERGOTHIONEINE BIOSYNTHESIS PROTEIN 1"/>
    <property type="match status" value="1"/>
</dbReference>
<keyword evidence="5" id="KW-1185">Reference proteome</keyword>
<dbReference type="Gene3D" id="3.40.50.150">
    <property type="entry name" value="Vaccinia Virus protein VP39"/>
    <property type="match status" value="1"/>
</dbReference>
<dbReference type="PANTHER" id="PTHR43397:SF1">
    <property type="entry name" value="ERGOTHIONEINE BIOSYNTHESIS PROTEIN 1"/>
    <property type="match status" value="1"/>
</dbReference>
<dbReference type="Proteomes" id="UP000295510">
    <property type="component" value="Unassembled WGS sequence"/>
</dbReference>
<dbReference type="InterPro" id="IPR029063">
    <property type="entry name" value="SAM-dependent_MTases_sf"/>
</dbReference>
<dbReference type="InterPro" id="IPR017804">
    <property type="entry name" value="MeTrfase_EgtD-like"/>
</dbReference>
<dbReference type="InterPro" id="IPR035094">
    <property type="entry name" value="EgtD"/>
</dbReference>
<dbReference type="PIRSF" id="PIRSF018005">
    <property type="entry name" value="UCP018005"/>
    <property type="match status" value="1"/>
</dbReference>
<dbReference type="GO" id="GO:0032259">
    <property type="term" value="P:methylation"/>
    <property type="evidence" value="ECO:0007669"/>
    <property type="project" value="UniProtKB-KW"/>
</dbReference>
<feature type="domain" description="Histidine-specific methyltransferase SAM-dependent" evidence="3">
    <location>
        <begin position="20"/>
        <end position="330"/>
    </location>
</feature>
<keyword evidence="2 4" id="KW-0808">Transferase</keyword>
<evidence type="ECO:0000256" key="1">
    <source>
        <dbReference type="ARBA" id="ARBA00022603"/>
    </source>
</evidence>
<reference evidence="4 5" key="1">
    <citation type="submission" date="2019-03" db="EMBL/GenBank/DDBJ databases">
        <title>Genomic Encyclopedia of Type Strains, Phase IV (KMG-IV): sequencing the most valuable type-strain genomes for metagenomic binning, comparative biology and taxonomic classification.</title>
        <authorList>
            <person name="Goeker M."/>
        </authorList>
    </citation>
    <scope>NUCLEOTIDE SEQUENCE [LARGE SCALE GENOMIC DNA]</scope>
    <source>
        <strain evidence="4 5">DSM 19605</strain>
    </source>
</reference>
<evidence type="ECO:0000256" key="2">
    <source>
        <dbReference type="ARBA" id="ARBA00022679"/>
    </source>
</evidence>
<evidence type="ECO:0000313" key="4">
    <source>
        <dbReference type="EMBL" id="TDQ41354.1"/>
    </source>
</evidence>
<dbReference type="Pfam" id="PF10017">
    <property type="entry name" value="Methyltransf_33"/>
    <property type="match status" value="1"/>
</dbReference>
<evidence type="ECO:0000259" key="3">
    <source>
        <dbReference type="Pfam" id="PF10017"/>
    </source>
</evidence>
<dbReference type="RefSeq" id="WP_133598303.1">
    <property type="nucleotide sequence ID" value="NZ_SNYL01000012.1"/>
</dbReference>
<gene>
    <name evidence="4" type="ORF">DFR43_11231</name>
</gene>
<evidence type="ECO:0000313" key="5">
    <source>
        <dbReference type="Proteomes" id="UP000295510"/>
    </source>
</evidence>
<keyword evidence="1 4" id="KW-0489">Methyltransferase</keyword>
<sequence length="351" mass="38577">MSHPQPTFLQRHHADDAAVRHEIVDGLRQSPAHIAPKFFYDELGSRLFSAITALPEYYPTRTEAAIFTSAAADIAMQVPPQAVLIDLGAGCCTKAARLFPVLRPAGYVAVDISVAFVREALSSLQQRHPSLPMLGLGLDFSTSLAWPDEATAWLQAQGLTDRPRLIFYPGSSIGNFTPEEALRLLRQAHAVCQLGGPGGGLLIGVDRLKPVDLLLAAYDDALGVTAAFNRNLLRHVNRLIGSDFAPRQWRHVAVFDEQASRIEMHLESTAAQSVRWPGGERHFANGERIHTENAYKWTPAGFAKLLQSAGFDPRAHWSDAQQWFSVFWARAQSADATLRKPANTSQRSGVK</sequence>
<comment type="caution">
    <text evidence="4">The sequence shown here is derived from an EMBL/GenBank/DDBJ whole genome shotgun (WGS) entry which is preliminary data.</text>
</comment>
<dbReference type="GO" id="GO:0008168">
    <property type="term" value="F:methyltransferase activity"/>
    <property type="evidence" value="ECO:0007669"/>
    <property type="project" value="UniProtKB-KW"/>
</dbReference>
<proteinExistence type="predicted"/>
<dbReference type="AlphaFoldDB" id="A0A4R6UE33"/>
<dbReference type="SUPFAM" id="SSF53335">
    <property type="entry name" value="S-adenosyl-L-methionine-dependent methyltransferases"/>
    <property type="match status" value="1"/>
</dbReference>
<accession>A0A4R6UE33</accession>
<dbReference type="InterPro" id="IPR051128">
    <property type="entry name" value="EgtD_Methyltrsf_superfamily"/>
</dbReference>
<dbReference type="OrthoDB" id="5289726at2"/>